<dbReference type="Proteomes" id="UP001278766">
    <property type="component" value="Unassembled WGS sequence"/>
</dbReference>
<accession>A0AAE0HC72</accession>
<dbReference type="AlphaFoldDB" id="A0AAE0HC72"/>
<dbReference type="GeneID" id="87835759"/>
<proteinExistence type="predicted"/>
<name>A0AAE0HC72_9PEZI</name>
<evidence type="ECO:0000313" key="2">
    <source>
        <dbReference type="Proteomes" id="UP001278766"/>
    </source>
</evidence>
<dbReference type="RefSeq" id="XP_062657344.1">
    <property type="nucleotide sequence ID" value="XM_062798811.1"/>
</dbReference>
<protein>
    <submittedName>
        <fullName evidence="1">Uncharacterized protein</fullName>
    </submittedName>
</protein>
<organism evidence="1 2">
    <name type="scientific">Chaetomium fimeti</name>
    <dbReference type="NCBI Taxonomy" id="1854472"/>
    <lineage>
        <taxon>Eukaryota</taxon>
        <taxon>Fungi</taxon>
        <taxon>Dikarya</taxon>
        <taxon>Ascomycota</taxon>
        <taxon>Pezizomycotina</taxon>
        <taxon>Sordariomycetes</taxon>
        <taxon>Sordariomycetidae</taxon>
        <taxon>Sordariales</taxon>
        <taxon>Chaetomiaceae</taxon>
        <taxon>Chaetomium</taxon>
    </lineage>
</organism>
<dbReference type="EMBL" id="JAUEPN010000005">
    <property type="protein sequence ID" value="KAK3293830.1"/>
    <property type="molecule type" value="Genomic_DNA"/>
</dbReference>
<keyword evidence="2" id="KW-1185">Reference proteome</keyword>
<evidence type="ECO:0000313" key="1">
    <source>
        <dbReference type="EMBL" id="KAK3293830.1"/>
    </source>
</evidence>
<gene>
    <name evidence="1" type="ORF">B0H64DRAFT_173619</name>
</gene>
<comment type="caution">
    <text evidence="1">The sequence shown here is derived from an EMBL/GenBank/DDBJ whole genome shotgun (WGS) entry which is preliminary data.</text>
</comment>
<reference evidence="1" key="2">
    <citation type="submission" date="2023-06" db="EMBL/GenBank/DDBJ databases">
        <authorList>
            <consortium name="Lawrence Berkeley National Laboratory"/>
            <person name="Haridas S."/>
            <person name="Hensen N."/>
            <person name="Bonometti L."/>
            <person name="Westerberg I."/>
            <person name="Brannstrom I.O."/>
            <person name="Guillou S."/>
            <person name="Cros-Aarteil S."/>
            <person name="Calhoun S."/>
            <person name="Kuo A."/>
            <person name="Mondo S."/>
            <person name="Pangilinan J."/>
            <person name="Riley R."/>
            <person name="Labutti K."/>
            <person name="Andreopoulos B."/>
            <person name="Lipzen A."/>
            <person name="Chen C."/>
            <person name="Yanf M."/>
            <person name="Daum C."/>
            <person name="Ng V."/>
            <person name="Clum A."/>
            <person name="Steindorff A."/>
            <person name="Ohm R."/>
            <person name="Martin F."/>
            <person name="Silar P."/>
            <person name="Natvig D."/>
            <person name="Lalanne C."/>
            <person name="Gautier V."/>
            <person name="Ament-Velasquez S.L."/>
            <person name="Kruys A."/>
            <person name="Hutchinson M.I."/>
            <person name="Powell A.J."/>
            <person name="Barry K."/>
            <person name="Miller A.N."/>
            <person name="Grigoriev I.V."/>
            <person name="Debuchy R."/>
            <person name="Gladieux P."/>
            <person name="Thoren M.H."/>
            <person name="Johannesson H."/>
        </authorList>
    </citation>
    <scope>NUCLEOTIDE SEQUENCE</scope>
    <source>
        <strain evidence="1">CBS 168.71</strain>
    </source>
</reference>
<reference evidence="1" key="1">
    <citation type="journal article" date="2023" name="Mol. Phylogenet. Evol.">
        <title>Genome-scale phylogeny and comparative genomics of the fungal order Sordariales.</title>
        <authorList>
            <person name="Hensen N."/>
            <person name="Bonometti L."/>
            <person name="Westerberg I."/>
            <person name="Brannstrom I.O."/>
            <person name="Guillou S."/>
            <person name="Cros-Aarteil S."/>
            <person name="Calhoun S."/>
            <person name="Haridas S."/>
            <person name="Kuo A."/>
            <person name="Mondo S."/>
            <person name="Pangilinan J."/>
            <person name="Riley R."/>
            <person name="LaButti K."/>
            <person name="Andreopoulos B."/>
            <person name="Lipzen A."/>
            <person name="Chen C."/>
            <person name="Yan M."/>
            <person name="Daum C."/>
            <person name="Ng V."/>
            <person name="Clum A."/>
            <person name="Steindorff A."/>
            <person name="Ohm R.A."/>
            <person name="Martin F."/>
            <person name="Silar P."/>
            <person name="Natvig D.O."/>
            <person name="Lalanne C."/>
            <person name="Gautier V."/>
            <person name="Ament-Velasquez S.L."/>
            <person name="Kruys A."/>
            <person name="Hutchinson M.I."/>
            <person name="Powell A.J."/>
            <person name="Barry K."/>
            <person name="Miller A.N."/>
            <person name="Grigoriev I.V."/>
            <person name="Debuchy R."/>
            <person name="Gladieux P."/>
            <person name="Hiltunen Thoren M."/>
            <person name="Johannesson H."/>
        </authorList>
    </citation>
    <scope>NUCLEOTIDE SEQUENCE</scope>
    <source>
        <strain evidence="1">CBS 168.71</strain>
    </source>
</reference>
<sequence>MPPGAAGRAIRVQGPGKSPASMVMILALVLGGTRVTRTESSSSVVAALVIWTPAATGGGDLDWEWWLPLRLHQQVKCNPSYDRRMTKPVHPRNPEREEAALSVRKYLPRLRLTATIDPTFHSRRRHCRTTVHTDVEHPPVIPRNSHHITAARRPQRRLQPPIRNQAAQLHHLAASSGAGGWSSHIYRPAGQWQMRPMLFQGAAWTEHTERRMKLARACASSRADHLNAHVCSHYRLTVQHNNNNLEPTHLSDLMRDCQSRK</sequence>